<proteinExistence type="inferred from homology"/>
<evidence type="ECO:0000313" key="3">
    <source>
        <dbReference type="EMBL" id="NWE10678.1"/>
    </source>
</evidence>
<name>A0A7Y8E9R7_9PSED</name>
<dbReference type="InterPro" id="IPR036291">
    <property type="entry name" value="NAD(P)-bd_dom_sf"/>
</dbReference>
<keyword evidence="2" id="KW-0560">Oxidoreductase</keyword>
<protein>
    <submittedName>
        <fullName evidence="3">SDR family NAD(P)-dependent oxidoreductase</fullName>
    </submittedName>
</protein>
<dbReference type="PANTHER" id="PTHR44196:SF1">
    <property type="entry name" value="DEHYDROGENASE_REDUCTASE SDR FAMILY MEMBER 7B"/>
    <property type="match status" value="1"/>
</dbReference>
<accession>A0A7Y8E9R7</accession>
<comment type="caution">
    <text evidence="3">The sequence shown here is derived from an EMBL/GenBank/DDBJ whole genome shotgun (WGS) entry which is preliminary data.</text>
</comment>
<dbReference type="Proteomes" id="UP000563268">
    <property type="component" value="Unassembled WGS sequence"/>
</dbReference>
<sequence>MQSVLDNFRLDGRLALVTGSSAGIGLAIARGLAQAGAQVVLNGRNRSTLRDAAALLAAEGLTVHTQAFDVTDSTAIQAAVADIEA</sequence>
<dbReference type="GO" id="GO:0016491">
    <property type="term" value="F:oxidoreductase activity"/>
    <property type="evidence" value="ECO:0007669"/>
    <property type="project" value="UniProtKB-KW"/>
</dbReference>
<dbReference type="Gene3D" id="3.40.50.720">
    <property type="entry name" value="NAD(P)-binding Rossmann-like Domain"/>
    <property type="match status" value="1"/>
</dbReference>
<dbReference type="Pfam" id="PF00106">
    <property type="entry name" value="adh_short"/>
    <property type="match status" value="1"/>
</dbReference>
<dbReference type="AlphaFoldDB" id="A0A7Y8E9R7"/>
<dbReference type="SUPFAM" id="SSF51735">
    <property type="entry name" value="NAD(P)-binding Rossmann-fold domains"/>
    <property type="match status" value="1"/>
</dbReference>
<dbReference type="EMBL" id="JACARM010000061">
    <property type="protein sequence ID" value="NWE10678.1"/>
    <property type="molecule type" value="Genomic_DNA"/>
</dbReference>
<reference evidence="3 4" key="1">
    <citation type="submission" date="2020-04" db="EMBL/GenBank/DDBJ databases">
        <title>Molecular characterization of pseudomonads from Agaricus bisporus reveal novel blotch 2 pathogens in Western Europe.</title>
        <authorList>
            <person name="Taparia T."/>
            <person name="Krijger M."/>
            <person name="Haynes E."/>
            <person name="Elpinstone J.G."/>
            <person name="Noble R."/>
            <person name="Van Der Wolf J."/>
        </authorList>
    </citation>
    <scope>NUCLEOTIDE SEQUENCE [LARGE SCALE GENOMIC DNA]</scope>
    <source>
        <strain evidence="3 4">K7002</strain>
    </source>
</reference>
<organism evidence="3 4">
    <name type="scientific">Pseudomonas edaphica</name>
    <dbReference type="NCBI Taxonomy" id="2006980"/>
    <lineage>
        <taxon>Bacteria</taxon>
        <taxon>Pseudomonadati</taxon>
        <taxon>Pseudomonadota</taxon>
        <taxon>Gammaproteobacteria</taxon>
        <taxon>Pseudomonadales</taxon>
        <taxon>Pseudomonadaceae</taxon>
        <taxon>Pseudomonas</taxon>
    </lineage>
</organism>
<dbReference type="GO" id="GO:0016020">
    <property type="term" value="C:membrane"/>
    <property type="evidence" value="ECO:0007669"/>
    <property type="project" value="TreeGrafter"/>
</dbReference>
<gene>
    <name evidence="3" type="ORF">HX788_26595</name>
</gene>
<dbReference type="RefSeq" id="WP_177037782.1">
    <property type="nucleotide sequence ID" value="NZ_JACARM010000061.1"/>
</dbReference>
<feature type="non-terminal residue" evidence="3">
    <location>
        <position position="85"/>
    </location>
</feature>
<dbReference type="InterPro" id="IPR002347">
    <property type="entry name" value="SDR_fam"/>
</dbReference>
<dbReference type="PANTHER" id="PTHR44196">
    <property type="entry name" value="DEHYDROGENASE/REDUCTASE SDR FAMILY MEMBER 7B"/>
    <property type="match status" value="1"/>
</dbReference>
<comment type="similarity">
    <text evidence="1">Belongs to the short-chain dehydrogenases/reductases (SDR) family.</text>
</comment>
<evidence type="ECO:0000313" key="4">
    <source>
        <dbReference type="Proteomes" id="UP000563268"/>
    </source>
</evidence>
<evidence type="ECO:0000256" key="1">
    <source>
        <dbReference type="ARBA" id="ARBA00006484"/>
    </source>
</evidence>
<evidence type="ECO:0000256" key="2">
    <source>
        <dbReference type="ARBA" id="ARBA00023002"/>
    </source>
</evidence>